<accession>A0A9P1CU15</accession>
<reference evidence="3" key="2">
    <citation type="submission" date="2024-04" db="EMBL/GenBank/DDBJ databases">
        <authorList>
            <person name="Chen Y."/>
            <person name="Shah S."/>
            <person name="Dougan E. K."/>
            <person name="Thang M."/>
            <person name="Chan C."/>
        </authorList>
    </citation>
    <scope>NUCLEOTIDE SEQUENCE [LARGE SCALE GENOMIC DNA]</scope>
</reference>
<proteinExistence type="predicted"/>
<protein>
    <recommendedName>
        <fullName evidence="5">Zinc ribbon domain-containing protein</fullName>
    </recommendedName>
</protein>
<evidence type="ECO:0000256" key="1">
    <source>
        <dbReference type="SAM" id="Coils"/>
    </source>
</evidence>
<keyword evidence="4" id="KW-1185">Reference proteome</keyword>
<dbReference type="EMBL" id="CAMXCT020002335">
    <property type="protein sequence ID" value="CAL1150813.1"/>
    <property type="molecule type" value="Genomic_DNA"/>
</dbReference>
<dbReference type="EMBL" id="CAMXCT010002335">
    <property type="protein sequence ID" value="CAI3997438.1"/>
    <property type="molecule type" value="Genomic_DNA"/>
</dbReference>
<evidence type="ECO:0000313" key="3">
    <source>
        <dbReference type="EMBL" id="CAL1150813.1"/>
    </source>
</evidence>
<evidence type="ECO:0008006" key="5">
    <source>
        <dbReference type="Google" id="ProtNLM"/>
    </source>
</evidence>
<dbReference type="Proteomes" id="UP001152797">
    <property type="component" value="Unassembled WGS sequence"/>
</dbReference>
<evidence type="ECO:0000313" key="4">
    <source>
        <dbReference type="Proteomes" id="UP001152797"/>
    </source>
</evidence>
<keyword evidence="1" id="KW-0175">Coiled coil</keyword>
<sequence length="134" mass="14742">MTWGVGSQFFVATGQFACSACGAALSSDTGFCDRCGRRQDVDHSAEGDLVQSLGRRLESLEQRREAAEQRAGQLVELRRLVAEGRHKQYLTHFMTLDDQGFDLHKIENGSAISTQSTGRSRDKSVTLAFLGNQC</sequence>
<reference evidence="2" key="1">
    <citation type="submission" date="2022-10" db="EMBL/GenBank/DDBJ databases">
        <authorList>
            <person name="Chen Y."/>
            <person name="Dougan E. K."/>
            <person name="Chan C."/>
            <person name="Rhodes N."/>
            <person name="Thang M."/>
        </authorList>
    </citation>
    <scope>NUCLEOTIDE SEQUENCE</scope>
</reference>
<feature type="coiled-coil region" evidence="1">
    <location>
        <begin position="50"/>
        <end position="77"/>
    </location>
</feature>
<dbReference type="AlphaFoldDB" id="A0A9P1CU15"/>
<name>A0A9P1CU15_9DINO</name>
<dbReference type="EMBL" id="CAMXCT030002335">
    <property type="protein sequence ID" value="CAL4784750.1"/>
    <property type="molecule type" value="Genomic_DNA"/>
</dbReference>
<evidence type="ECO:0000313" key="2">
    <source>
        <dbReference type="EMBL" id="CAI3997438.1"/>
    </source>
</evidence>
<organism evidence="2">
    <name type="scientific">Cladocopium goreaui</name>
    <dbReference type="NCBI Taxonomy" id="2562237"/>
    <lineage>
        <taxon>Eukaryota</taxon>
        <taxon>Sar</taxon>
        <taxon>Alveolata</taxon>
        <taxon>Dinophyceae</taxon>
        <taxon>Suessiales</taxon>
        <taxon>Symbiodiniaceae</taxon>
        <taxon>Cladocopium</taxon>
    </lineage>
</organism>
<comment type="caution">
    <text evidence="2">The sequence shown here is derived from an EMBL/GenBank/DDBJ whole genome shotgun (WGS) entry which is preliminary data.</text>
</comment>
<gene>
    <name evidence="2" type="ORF">C1SCF055_LOCUS23820</name>
</gene>